<protein>
    <submittedName>
        <fullName evidence="6">Putative gutathione-dependent formaldehyde-activating enzyme Gfa</fullName>
    </submittedName>
</protein>
<evidence type="ECO:0000256" key="3">
    <source>
        <dbReference type="ARBA" id="ARBA00022833"/>
    </source>
</evidence>
<accession>T1XN64</accession>
<dbReference type="GO" id="GO:0046872">
    <property type="term" value="F:metal ion binding"/>
    <property type="evidence" value="ECO:0007669"/>
    <property type="project" value="UniProtKB-KW"/>
</dbReference>
<dbReference type="KEGG" id="vpd:VAPA_2c11650"/>
<comment type="similarity">
    <text evidence="1">Belongs to the Gfa family.</text>
</comment>
<proteinExistence type="inferred from homology"/>
<gene>
    <name evidence="6" type="ORF">VAPA_2c11650</name>
</gene>
<dbReference type="InterPro" id="IPR006913">
    <property type="entry name" value="CENP-V/GFA"/>
</dbReference>
<sequence>MEAHMRTLARCYCHALEIGFDRSPRRTIHCHCGQCRSQSGATFTTWVSFSDPPQPRTGAQALGVFAPTANTMRHFCKICGSHLYTTDARDPGIVGVPFGAIVESTGLVPTGHYFVDDKAPWHVISDGLPQFGGRSGFEPIVPAPAHGRKGD</sequence>
<reference evidence="6 7" key="1">
    <citation type="submission" date="2012-10" db="EMBL/GenBank/DDBJ databases">
        <title>Genome sequence of Variovorax paradoxus B4.</title>
        <authorList>
            <person name="Schuldes J."/>
            <person name="Brandt U."/>
            <person name="Hiessl S."/>
            <person name="Wuebbeler J.H."/>
            <person name="Thuermer A."/>
            <person name="Steinbuechel A."/>
            <person name="Daniel R."/>
        </authorList>
    </citation>
    <scope>NUCLEOTIDE SEQUENCE [LARGE SCALE GENOMIC DNA]</scope>
    <source>
        <strain evidence="6 7">B4</strain>
    </source>
</reference>
<keyword evidence="4" id="KW-0456">Lyase</keyword>
<keyword evidence="3" id="KW-0862">Zinc</keyword>
<dbReference type="PROSITE" id="PS51891">
    <property type="entry name" value="CENP_V_GFA"/>
    <property type="match status" value="1"/>
</dbReference>
<dbReference type="SUPFAM" id="SSF51316">
    <property type="entry name" value="Mss4-like"/>
    <property type="match status" value="1"/>
</dbReference>
<dbReference type="Pfam" id="PF04828">
    <property type="entry name" value="GFA"/>
    <property type="match status" value="1"/>
</dbReference>
<dbReference type="AlphaFoldDB" id="T1XN64"/>
<feature type="domain" description="CENP-V/GFA" evidence="5">
    <location>
        <begin position="7"/>
        <end position="122"/>
    </location>
</feature>
<evidence type="ECO:0000259" key="5">
    <source>
        <dbReference type="PROSITE" id="PS51891"/>
    </source>
</evidence>
<name>T1XN64_VARPD</name>
<dbReference type="PANTHER" id="PTHR33337:SF40">
    <property type="entry name" value="CENP-V_GFA DOMAIN-CONTAINING PROTEIN-RELATED"/>
    <property type="match status" value="1"/>
</dbReference>
<dbReference type="HOGENOM" id="CLU_055491_4_2_4"/>
<organism evidence="6 7">
    <name type="scientific">Variovorax paradoxus B4</name>
    <dbReference type="NCBI Taxonomy" id="1246301"/>
    <lineage>
        <taxon>Bacteria</taxon>
        <taxon>Pseudomonadati</taxon>
        <taxon>Pseudomonadota</taxon>
        <taxon>Betaproteobacteria</taxon>
        <taxon>Burkholderiales</taxon>
        <taxon>Comamonadaceae</taxon>
        <taxon>Variovorax</taxon>
    </lineage>
</organism>
<keyword evidence="2" id="KW-0479">Metal-binding</keyword>
<evidence type="ECO:0000256" key="2">
    <source>
        <dbReference type="ARBA" id="ARBA00022723"/>
    </source>
</evidence>
<evidence type="ECO:0000256" key="4">
    <source>
        <dbReference type="ARBA" id="ARBA00023239"/>
    </source>
</evidence>
<dbReference type="Gene3D" id="3.90.1590.10">
    <property type="entry name" value="glutathione-dependent formaldehyde- activating enzyme (gfa)"/>
    <property type="match status" value="1"/>
</dbReference>
<dbReference type="Proteomes" id="UP000016223">
    <property type="component" value="Chromosome 2"/>
</dbReference>
<evidence type="ECO:0000313" key="6">
    <source>
        <dbReference type="EMBL" id="AGU53719.1"/>
    </source>
</evidence>
<dbReference type="EMBL" id="CP003912">
    <property type="protein sequence ID" value="AGU53719.1"/>
    <property type="molecule type" value="Genomic_DNA"/>
</dbReference>
<dbReference type="InterPro" id="IPR011057">
    <property type="entry name" value="Mss4-like_sf"/>
</dbReference>
<dbReference type="PANTHER" id="PTHR33337">
    <property type="entry name" value="GFA DOMAIN-CONTAINING PROTEIN"/>
    <property type="match status" value="1"/>
</dbReference>
<evidence type="ECO:0000313" key="7">
    <source>
        <dbReference type="Proteomes" id="UP000016223"/>
    </source>
</evidence>
<evidence type="ECO:0000256" key="1">
    <source>
        <dbReference type="ARBA" id="ARBA00005495"/>
    </source>
</evidence>
<dbReference type="GO" id="GO:0016846">
    <property type="term" value="F:carbon-sulfur lyase activity"/>
    <property type="evidence" value="ECO:0007669"/>
    <property type="project" value="InterPro"/>
</dbReference>